<dbReference type="Pfam" id="PF13604">
    <property type="entry name" value="AAA_30"/>
    <property type="match status" value="1"/>
</dbReference>
<dbReference type="SMART" id="SM00382">
    <property type="entry name" value="AAA"/>
    <property type="match status" value="1"/>
</dbReference>
<dbReference type="EMBL" id="LOED01000044">
    <property type="protein sequence ID" value="KXG74595.1"/>
    <property type="molecule type" value="Genomic_DNA"/>
</dbReference>
<dbReference type="PATRIC" id="fig|520764.3.peg.2413"/>
<dbReference type="CDD" id="cd17933">
    <property type="entry name" value="DEXSc_RecD-like"/>
    <property type="match status" value="1"/>
</dbReference>
<name>A0A140L220_9FIRM</name>
<protein>
    <submittedName>
        <fullName evidence="4">ATP-dependent RecD-like DNA helicase</fullName>
        <ecNumber evidence="4">3.6.4.12</ecNumber>
    </submittedName>
</protein>
<keyword evidence="5" id="KW-1185">Reference proteome</keyword>
<dbReference type="AlphaFoldDB" id="A0A140L220"/>
<evidence type="ECO:0000313" key="5">
    <source>
        <dbReference type="Proteomes" id="UP000070427"/>
    </source>
</evidence>
<evidence type="ECO:0000256" key="2">
    <source>
        <dbReference type="ARBA" id="ARBA00022840"/>
    </source>
</evidence>
<feature type="domain" description="AAA+ ATPase" evidence="3">
    <location>
        <begin position="356"/>
        <end position="626"/>
    </location>
</feature>
<evidence type="ECO:0000256" key="1">
    <source>
        <dbReference type="ARBA" id="ARBA00022741"/>
    </source>
</evidence>
<dbReference type="Proteomes" id="UP000070427">
    <property type="component" value="Unassembled WGS sequence"/>
</dbReference>
<dbReference type="GO" id="GO:0003678">
    <property type="term" value="F:DNA helicase activity"/>
    <property type="evidence" value="ECO:0007669"/>
    <property type="project" value="UniProtKB-EC"/>
</dbReference>
<dbReference type="RefSeq" id="WP_066355128.1">
    <property type="nucleotide sequence ID" value="NZ_LOED01000044.1"/>
</dbReference>
<dbReference type="CDD" id="cd18809">
    <property type="entry name" value="SF1_C_RecD"/>
    <property type="match status" value="1"/>
</dbReference>
<dbReference type="GO" id="GO:0005524">
    <property type="term" value="F:ATP binding"/>
    <property type="evidence" value="ECO:0007669"/>
    <property type="project" value="UniProtKB-KW"/>
</dbReference>
<dbReference type="InParanoid" id="A0A140L220"/>
<proteinExistence type="predicted"/>
<dbReference type="InterPro" id="IPR050534">
    <property type="entry name" value="Coronavir_polyprotein_1ab"/>
</dbReference>
<comment type="caution">
    <text evidence="4">The sequence shown here is derived from an EMBL/GenBank/DDBJ whole genome shotgun (WGS) entry which is preliminary data.</text>
</comment>
<dbReference type="GO" id="GO:0016787">
    <property type="term" value="F:hydrolase activity"/>
    <property type="evidence" value="ECO:0007669"/>
    <property type="project" value="UniProtKB-KW"/>
</dbReference>
<keyword evidence="1" id="KW-0547">Nucleotide-binding</keyword>
<dbReference type="STRING" id="520764.AN618_22420"/>
<organism evidence="4 5">
    <name type="scientific">Fervidicola ferrireducens</name>
    <dbReference type="NCBI Taxonomy" id="520764"/>
    <lineage>
        <taxon>Bacteria</taxon>
        <taxon>Bacillati</taxon>
        <taxon>Bacillota</taxon>
        <taxon>Clostridia</taxon>
        <taxon>Thermosediminibacterales</taxon>
        <taxon>Thermosediminibacteraceae</taxon>
        <taxon>Fervidicola</taxon>
    </lineage>
</organism>
<dbReference type="InterPro" id="IPR027785">
    <property type="entry name" value="UvrD-like_helicase_C"/>
</dbReference>
<dbReference type="InterPro" id="IPR003593">
    <property type="entry name" value="AAA+_ATPase"/>
</dbReference>
<accession>A0A140L220</accession>
<dbReference type="OrthoDB" id="9803432at2"/>
<evidence type="ECO:0000313" key="4">
    <source>
        <dbReference type="EMBL" id="KXG74595.1"/>
    </source>
</evidence>
<sequence length="768" mass="87355">MSVEITGVLKQYDRDKRKGILKNEEGRVPLYFSEHLPFLRTGLKYKVTGEKIGNGLKVRTINPVLGDLDLKNGLPLFYPISEEKLRTIAEHCEIKQLGELLDEEKLQKAEKILDTKDYELLIDVVGRIKRDEELCNLYNLFKITGASLDISHAARLIDYFQARARWYKTTVCGLICENPYIILQADIYDTIKDGIADAEKILGYFGRAKDDSVILAVTNAIAIDYIRDNSSAYIPMWVLRKRLAGYGYETGPEMLKSWIISGNSRGAGKLVYDKTYEEEMLKEEGYSGKDAYRISAVYPARIFHEERYIAQRIAEILAEPVEVLQGPILQNARKWAKERGIELSEAQEAVVNSVMSSRITVVIGKAGSGKTTALRSIVHALREEEIEVVLLAPTGIAAQRLAAESDIPFSTIHRYARIYDDDDYFIPAETDEEEEENIDVQGEKVIVVDEMSMATIPVIAKLLSTAGKNCRYVFAGDPAQLPPIGAGGIFEALIKAGEHRYNIIELKDSYRQNDELLENALNIREGRPLREGEKLEIVPANKWEKIEAELRKRLKGRKPGEVAVFARRRKDVERLNSILRSMYLDTEENLDDFVPGDIVIATRNDYDTASNVRSRFLRTIRRYRKEGRPTIFNGTRGVVEKVETDVVTVKYTLPNGSEIKAEYDPIELRWYIEHAFAMTVHKAQGGQYKEIIFVEPEPETLAKSMLYTAFTRSTGKVTLLGGKQKEDWNRLREDGIQLSKLYWRIVEALERDKAKINKLAPRKVVLNL</sequence>
<dbReference type="SUPFAM" id="SSF52540">
    <property type="entry name" value="P-loop containing nucleoside triphosphate hydrolases"/>
    <property type="match status" value="1"/>
</dbReference>
<keyword evidence="2" id="KW-0067">ATP-binding</keyword>
<gene>
    <name evidence="4" type="primary">recD2_3</name>
    <name evidence="4" type="ORF">AN618_22420</name>
</gene>
<reference evidence="4 5" key="1">
    <citation type="submission" date="2015-12" db="EMBL/GenBank/DDBJ databases">
        <title>Draft genome sequnece of Fervidicola ferrireducens strain Y170.</title>
        <authorList>
            <person name="Patel B.K."/>
        </authorList>
    </citation>
    <scope>NUCLEOTIDE SEQUENCE [LARGE SCALE GENOMIC DNA]</scope>
    <source>
        <strain evidence="4 5">Y170</strain>
    </source>
</reference>
<dbReference type="PANTHER" id="PTHR43788:SF6">
    <property type="entry name" value="DNA HELICASE B"/>
    <property type="match status" value="1"/>
</dbReference>
<evidence type="ECO:0000259" key="3">
    <source>
        <dbReference type="SMART" id="SM00382"/>
    </source>
</evidence>
<dbReference type="EC" id="3.6.4.12" evidence="4"/>
<keyword evidence="4" id="KW-0378">Hydrolase</keyword>
<dbReference type="Pfam" id="PF13538">
    <property type="entry name" value="UvrD_C_2"/>
    <property type="match status" value="1"/>
</dbReference>
<dbReference type="Gene3D" id="2.30.30.940">
    <property type="match status" value="1"/>
</dbReference>
<keyword evidence="4" id="KW-0347">Helicase</keyword>
<dbReference type="PANTHER" id="PTHR43788">
    <property type="entry name" value="DNA2/NAM7 HELICASE FAMILY MEMBER"/>
    <property type="match status" value="1"/>
</dbReference>
<dbReference type="Gene3D" id="3.40.50.300">
    <property type="entry name" value="P-loop containing nucleotide triphosphate hydrolases"/>
    <property type="match status" value="2"/>
</dbReference>
<dbReference type="InterPro" id="IPR027417">
    <property type="entry name" value="P-loop_NTPase"/>
</dbReference>